<dbReference type="AlphaFoldDB" id="A0AAW1TYV3"/>
<protein>
    <submittedName>
        <fullName evidence="1">Uncharacterized protein</fullName>
    </submittedName>
</protein>
<organism evidence="1 2">
    <name type="scientific">Henosepilachna vigintioctopunctata</name>
    <dbReference type="NCBI Taxonomy" id="420089"/>
    <lineage>
        <taxon>Eukaryota</taxon>
        <taxon>Metazoa</taxon>
        <taxon>Ecdysozoa</taxon>
        <taxon>Arthropoda</taxon>
        <taxon>Hexapoda</taxon>
        <taxon>Insecta</taxon>
        <taxon>Pterygota</taxon>
        <taxon>Neoptera</taxon>
        <taxon>Endopterygota</taxon>
        <taxon>Coleoptera</taxon>
        <taxon>Polyphaga</taxon>
        <taxon>Cucujiformia</taxon>
        <taxon>Coccinelloidea</taxon>
        <taxon>Coccinellidae</taxon>
        <taxon>Epilachninae</taxon>
        <taxon>Epilachnini</taxon>
        <taxon>Henosepilachna</taxon>
    </lineage>
</organism>
<name>A0AAW1TYV3_9CUCU</name>
<evidence type="ECO:0000313" key="2">
    <source>
        <dbReference type="Proteomes" id="UP001431783"/>
    </source>
</evidence>
<evidence type="ECO:0000313" key="1">
    <source>
        <dbReference type="EMBL" id="KAK9873603.1"/>
    </source>
</evidence>
<gene>
    <name evidence="1" type="ORF">WA026_023160</name>
</gene>
<reference evidence="1 2" key="1">
    <citation type="submission" date="2023-03" db="EMBL/GenBank/DDBJ databases">
        <title>Genome insight into feeding habits of ladybird beetles.</title>
        <authorList>
            <person name="Li H.-S."/>
            <person name="Huang Y.-H."/>
            <person name="Pang H."/>
        </authorList>
    </citation>
    <scope>NUCLEOTIDE SEQUENCE [LARGE SCALE GENOMIC DNA]</scope>
    <source>
        <strain evidence="1">SYSU_2023b</strain>
        <tissue evidence="1">Whole body</tissue>
    </source>
</reference>
<dbReference type="Proteomes" id="UP001431783">
    <property type="component" value="Unassembled WGS sequence"/>
</dbReference>
<comment type="caution">
    <text evidence="1">The sequence shown here is derived from an EMBL/GenBank/DDBJ whole genome shotgun (WGS) entry which is preliminary data.</text>
</comment>
<sequence length="154" mass="17399">MRRTCDCDAHVTAIYNGAANADKKPNENRPTVCRGINSTVRFLPVQVCRFPCKDTECTGSGCPQTRGRIAHTSKLGCQSLLVVVHRHLLITADTKLVPTTDRLMPTETCHYSRPPCHTSELFNTSFTTLLPSVYFTRFTAILYGRESQIFYKRR</sequence>
<accession>A0AAW1TYV3</accession>
<dbReference type="EMBL" id="JARQZJ010000022">
    <property type="protein sequence ID" value="KAK9873603.1"/>
    <property type="molecule type" value="Genomic_DNA"/>
</dbReference>
<proteinExistence type="predicted"/>
<keyword evidence="2" id="KW-1185">Reference proteome</keyword>